<evidence type="ECO:0000256" key="6">
    <source>
        <dbReference type="ARBA" id="ARBA00023136"/>
    </source>
</evidence>
<evidence type="ECO:0000256" key="4">
    <source>
        <dbReference type="ARBA" id="ARBA00022692"/>
    </source>
</evidence>
<feature type="domain" description="Major facilitator superfamily (MFS) profile" evidence="8">
    <location>
        <begin position="3"/>
        <end position="375"/>
    </location>
</feature>
<feature type="transmembrane region" description="Helical" evidence="7">
    <location>
        <begin position="158"/>
        <end position="178"/>
    </location>
</feature>
<dbReference type="InterPro" id="IPR020846">
    <property type="entry name" value="MFS_dom"/>
</dbReference>
<feature type="transmembrane region" description="Helical" evidence="7">
    <location>
        <begin position="329"/>
        <end position="347"/>
    </location>
</feature>
<dbReference type="PROSITE" id="PS50850">
    <property type="entry name" value="MFS"/>
    <property type="match status" value="1"/>
</dbReference>
<protein>
    <submittedName>
        <fullName evidence="9">MFS transporter</fullName>
    </submittedName>
</protein>
<keyword evidence="4 7" id="KW-0812">Transmembrane</keyword>
<proteinExistence type="predicted"/>
<feature type="transmembrane region" description="Helical" evidence="7">
    <location>
        <begin position="270"/>
        <end position="289"/>
    </location>
</feature>
<accession>A0ABX1YP35</accession>
<keyword evidence="3" id="KW-1003">Cell membrane</keyword>
<feature type="transmembrane region" description="Helical" evidence="7">
    <location>
        <begin position="353"/>
        <end position="371"/>
    </location>
</feature>
<keyword evidence="10" id="KW-1185">Reference proteome</keyword>
<evidence type="ECO:0000256" key="7">
    <source>
        <dbReference type="SAM" id="Phobius"/>
    </source>
</evidence>
<feature type="transmembrane region" description="Helical" evidence="7">
    <location>
        <begin position="128"/>
        <end position="152"/>
    </location>
</feature>
<dbReference type="Gene3D" id="1.20.1250.20">
    <property type="entry name" value="MFS general substrate transporter like domains"/>
    <property type="match status" value="1"/>
</dbReference>
<evidence type="ECO:0000313" key="9">
    <source>
        <dbReference type="EMBL" id="NOU82830.1"/>
    </source>
</evidence>
<dbReference type="RefSeq" id="WP_171720125.1">
    <property type="nucleotide sequence ID" value="NZ_WHOB01000088.1"/>
</dbReference>
<evidence type="ECO:0000256" key="2">
    <source>
        <dbReference type="ARBA" id="ARBA00022448"/>
    </source>
</evidence>
<evidence type="ECO:0000256" key="5">
    <source>
        <dbReference type="ARBA" id="ARBA00022989"/>
    </source>
</evidence>
<evidence type="ECO:0000259" key="8">
    <source>
        <dbReference type="PROSITE" id="PS50850"/>
    </source>
</evidence>
<sequence length="391" mass="41018">MKTALWLYLFLFLAFFDLHAQYPILTPFAMSLGAGPAFIGWMMGMYSLTHLPGNLLAGVLVDRNGSRRYIVFALTAAGLILLLQAHAQLPWHLLLLRAASGFALAFLSPACMTLLASLSSDPATQGKYMSGHGIIHTLASVVSPAAGAFIVAKAGYSGTFSTLGWLLILTGVMAFFSVPKHSPALAVHKPALPLPQEKAANPLSADIPVSKRYYLLPFFVSCSQGVLFFELPLSQGSGGMISTGILLSLLSLGALLTLSLFFLNRLAPGIRIAAALLGMAICFFTLAAFRSIPAGAVLFMLGAAKGVLFPAMASLFISLGGAGRMGRTFSLQSIAMSLGAFAGPVAAGQLRDYVSPYFIAFVLLMTALLLLPPGRSGSPAAYSPSLNGHAA</sequence>
<evidence type="ECO:0000256" key="1">
    <source>
        <dbReference type="ARBA" id="ARBA00004651"/>
    </source>
</evidence>
<dbReference type="PANTHER" id="PTHR43124">
    <property type="entry name" value="PURINE EFFLUX PUMP PBUE"/>
    <property type="match status" value="1"/>
</dbReference>
<evidence type="ECO:0000313" key="10">
    <source>
        <dbReference type="Proteomes" id="UP000596857"/>
    </source>
</evidence>
<dbReference type="EMBL" id="WHOB01000088">
    <property type="protein sequence ID" value="NOU82830.1"/>
    <property type="molecule type" value="Genomic_DNA"/>
</dbReference>
<keyword evidence="6 7" id="KW-0472">Membrane</keyword>
<gene>
    <name evidence="9" type="ORF">GC101_28605</name>
</gene>
<reference evidence="9 10" key="1">
    <citation type="submission" date="2019-10" db="EMBL/GenBank/DDBJ databases">
        <title>Description of Paenibacillus terricola sp. nov.</title>
        <authorList>
            <person name="Carlier A."/>
            <person name="Qi S."/>
        </authorList>
    </citation>
    <scope>NUCLEOTIDE SEQUENCE [LARGE SCALE GENOMIC DNA]</scope>
    <source>
        <strain evidence="9 10">LMG 31459</strain>
    </source>
</reference>
<feature type="transmembrane region" description="Helical" evidence="7">
    <location>
        <begin position="69"/>
        <end position="87"/>
    </location>
</feature>
<feature type="transmembrane region" description="Helical" evidence="7">
    <location>
        <begin position="239"/>
        <end position="263"/>
    </location>
</feature>
<dbReference type="PANTHER" id="PTHR43124:SF3">
    <property type="entry name" value="CHLORAMPHENICOL EFFLUX PUMP RV0191"/>
    <property type="match status" value="1"/>
</dbReference>
<dbReference type="Pfam" id="PF07690">
    <property type="entry name" value="MFS_1"/>
    <property type="match status" value="1"/>
</dbReference>
<dbReference type="Proteomes" id="UP000596857">
    <property type="component" value="Unassembled WGS sequence"/>
</dbReference>
<feature type="transmembrane region" description="Helical" evidence="7">
    <location>
        <begin position="295"/>
        <end position="317"/>
    </location>
</feature>
<dbReference type="InterPro" id="IPR036259">
    <property type="entry name" value="MFS_trans_sf"/>
</dbReference>
<name>A0ABX1YP35_9BACL</name>
<evidence type="ECO:0000256" key="3">
    <source>
        <dbReference type="ARBA" id="ARBA00022475"/>
    </source>
</evidence>
<keyword evidence="5 7" id="KW-1133">Transmembrane helix</keyword>
<dbReference type="SUPFAM" id="SSF103473">
    <property type="entry name" value="MFS general substrate transporter"/>
    <property type="match status" value="1"/>
</dbReference>
<feature type="transmembrane region" description="Helical" evidence="7">
    <location>
        <begin position="93"/>
        <end position="116"/>
    </location>
</feature>
<organism evidence="9 10">
    <name type="scientific">Paenibacillus phytohabitans</name>
    <dbReference type="NCBI Taxonomy" id="2654978"/>
    <lineage>
        <taxon>Bacteria</taxon>
        <taxon>Bacillati</taxon>
        <taxon>Bacillota</taxon>
        <taxon>Bacilli</taxon>
        <taxon>Bacillales</taxon>
        <taxon>Paenibacillaceae</taxon>
        <taxon>Paenibacillus</taxon>
    </lineage>
</organism>
<dbReference type="InterPro" id="IPR050189">
    <property type="entry name" value="MFS_Efflux_Transporters"/>
</dbReference>
<comment type="subcellular location">
    <subcellularLocation>
        <location evidence="1">Cell membrane</location>
        <topology evidence="1">Multi-pass membrane protein</topology>
    </subcellularLocation>
</comment>
<keyword evidence="2" id="KW-0813">Transport</keyword>
<comment type="caution">
    <text evidence="9">The sequence shown here is derived from an EMBL/GenBank/DDBJ whole genome shotgun (WGS) entry which is preliminary data.</text>
</comment>
<feature type="transmembrane region" description="Helical" evidence="7">
    <location>
        <begin position="213"/>
        <end position="233"/>
    </location>
</feature>
<dbReference type="InterPro" id="IPR011701">
    <property type="entry name" value="MFS"/>
</dbReference>